<evidence type="ECO:0000259" key="1">
    <source>
        <dbReference type="Pfam" id="PF14534"/>
    </source>
</evidence>
<dbReference type="EMBL" id="JRKI01000029">
    <property type="protein sequence ID" value="KIZ16052.1"/>
    <property type="molecule type" value="Genomic_DNA"/>
</dbReference>
<dbReference type="PATRIC" id="fig|1240678.4.peg.4848"/>
<accession>A0A0D7CKS2</accession>
<dbReference type="Gene3D" id="3.10.450.50">
    <property type="match status" value="1"/>
</dbReference>
<comment type="caution">
    <text evidence="2">The sequence shown here is derived from an EMBL/GenBank/DDBJ whole genome shotgun (WGS) entry which is preliminary data.</text>
</comment>
<dbReference type="InterPro" id="IPR027843">
    <property type="entry name" value="DUF4440"/>
</dbReference>
<dbReference type="InterPro" id="IPR032710">
    <property type="entry name" value="NTF2-like_dom_sf"/>
</dbReference>
<sequence>MEPHLVTEERLRAVLDELVRREPLFHRAEFGTARADFEAMTAPDFWETGASGRRYSRAYVLDVLEERHKAPPAEAWEASDFHCRELATDVYLLTYTLAFNGRRTRRTTIWQERAGGWTALYHQGTVIRDS</sequence>
<organism evidence="2 3">
    <name type="scientific">Streptomyces natalensis ATCC 27448</name>
    <dbReference type="NCBI Taxonomy" id="1240678"/>
    <lineage>
        <taxon>Bacteria</taxon>
        <taxon>Bacillati</taxon>
        <taxon>Actinomycetota</taxon>
        <taxon>Actinomycetes</taxon>
        <taxon>Kitasatosporales</taxon>
        <taxon>Streptomycetaceae</taxon>
        <taxon>Streptomyces</taxon>
    </lineage>
</organism>
<proteinExistence type="predicted"/>
<protein>
    <recommendedName>
        <fullName evidence="1">DUF4440 domain-containing protein</fullName>
    </recommendedName>
</protein>
<keyword evidence="3" id="KW-1185">Reference proteome</keyword>
<evidence type="ECO:0000313" key="2">
    <source>
        <dbReference type="EMBL" id="KIZ16052.1"/>
    </source>
</evidence>
<evidence type="ECO:0000313" key="3">
    <source>
        <dbReference type="Proteomes" id="UP000032458"/>
    </source>
</evidence>
<dbReference type="AlphaFoldDB" id="A0A0D7CKS2"/>
<name>A0A0D7CKS2_9ACTN</name>
<gene>
    <name evidence="2" type="ORF">SNA_22755</name>
</gene>
<dbReference type="Proteomes" id="UP000032458">
    <property type="component" value="Unassembled WGS sequence"/>
</dbReference>
<reference evidence="2 3" key="1">
    <citation type="submission" date="2014-09" db="EMBL/GenBank/DDBJ databases">
        <title>Draft genome sequence of Streptomyces natalensis ATCC 27448, producer of the antifungal pimaricin.</title>
        <authorList>
            <person name="Mendes M.V."/>
            <person name="Beites T."/>
            <person name="Pires S."/>
            <person name="Santos C.L."/>
            <person name="Moradas-Ferreira P."/>
        </authorList>
    </citation>
    <scope>NUCLEOTIDE SEQUENCE [LARGE SCALE GENOMIC DNA]</scope>
    <source>
        <strain evidence="2 3">ATCC 27448</strain>
    </source>
</reference>
<feature type="domain" description="DUF4440" evidence="1">
    <location>
        <begin position="36"/>
        <end position="118"/>
    </location>
</feature>
<dbReference type="SUPFAM" id="SSF54427">
    <property type="entry name" value="NTF2-like"/>
    <property type="match status" value="1"/>
</dbReference>
<dbReference type="Pfam" id="PF14534">
    <property type="entry name" value="DUF4440"/>
    <property type="match status" value="1"/>
</dbReference>